<feature type="compositionally biased region" description="Low complexity" evidence="4">
    <location>
        <begin position="277"/>
        <end position="287"/>
    </location>
</feature>
<evidence type="ECO:0000256" key="4">
    <source>
        <dbReference type="SAM" id="MobiDB-lite"/>
    </source>
</evidence>
<evidence type="ECO:0000313" key="5">
    <source>
        <dbReference type="EMBL" id="WUO44448.1"/>
    </source>
</evidence>
<evidence type="ECO:0000313" key="6">
    <source>
        <dbReference type="Proteomes" id="UP001432075"/>
    </source>
</evidence>
<keyword evidence="6" id="KW-1185">Reference proteome</keyword>
<sequence>MNTTALTYVYAVTQPTSALDHVLPALHGISRGRPLRLLPTAVPTATASGGGSAPLAFVAADVPERDFNEAALKNHFEDLDWLEYVARAHHDVVQAVAAHAPVLPLRMATVYQDDHRARQALTAQHRTFSELFDQLRAHTEYGVKIYLTPSTTPDTEQAPVDSPAPPISPGKAYLRARKTQQHTREAAYQEAQQAAQAIDAITTRYTTHRVRHAPQRGALTAAQENVLNDAYLIPDDQAEEFQTSIAEAARHFPDLRIEVTGPWAPYSFATPPPEPPDASSASSNPDAPAAPPQLP</sequence>
<keyword evidence="1" id="KW-0304">Gas vesicle</keyword>
<feature type="region of interest" description="Disordered" evidence="4">
    <location>
        <begin position="264"/>
        <end position="295"/>
    </location>
</feature>
<comment type="similarity">
    <text evidence="3">Belongs to the gas vesicle GvpF/GvpL family.</text>
</comment>
<comment type="subcellular location">
    <subcellularLocation>
        <location evidence="2">Gas vesicle</location>
    </subcellularLocation>
</comment>
<dbReference type="PANTHER" id="PTHR36852">
    <property type="entry name" value="PROTEIN GVPL 2"/>
    <property type="match status" value="1"/>
</dbReference>
<organism evidence="5 6">
    <name type="scientific">Streptomyces goshikiensis</name>
    <dbReference type="NCBI Taxonomy" id="1942"/>
    <lineage>
        <taxon>Bacteria</taxon>
        <taxon>Bacillati</taxon>
        <taxon>Actinomycetota</taxon>
        <taxon>Actinomycetes</taxon>
        <taxon>Kitasatosporales</taxon>
        <taxon>Streptomycetaceae</taxon>
        <taxon>Streptomyces</taxon>
    </lineage>
</organism>
<evidence type="ECO:0000256" key="1">
    <source>
        <dbReference type="ARBA" id="ARBA00022987"/>
    </source>
</evidence>
<dbReference type="Proteomes" id="UP001432075">
    <property type="component" value="Chromosome"/>
</dbReference>
<dbReference type="Pfam" id="PF06386">
    <property type="entry name" value="GvpL_GvpF"/>
    <property type="match status" value="1"/>
</dbReference>
<reference evidence="5" key="1">
    <citation type="submission" date="2022-10" db="EMBL/GenBank/DDBJ databases">
        <title>The complete genomes of actinobacterial strains from the NBC collection.</title>
        <authorList>
            <person name="Joergensen T.S."/>
            <person name="Alvarez Arevalo M."/>
            <person name="Sterndorff E.B."/>
            <person name="Faurdal D."/>
            <person name="Vuksanovic O."/>
            <person name="Mourched A.-S."/>
            <person name="Charusanti P."/>
            <person name="Shaw S."/>
            <person name="Blin K."/>
            <person name="Weber T."/>
        </authorList>
    </citation>
    <scope>NUCLEOTIDE SEQUENCE</scope>
    <source>
        <strain evidence="5">NBC_00283</strain>
    </source>
</reference>
<dbReference type="InterPro" id="IPR009430">
    <property type="entry name" value="GvpL/GvpF"/>
</dbReference>
<dbReference type="RefSeq" id="WP_328774885.1">
    <property type="nucleotide sequence ID" value="NZ_CP108057.1"/>
</dbReference>
<name>A0ABZ1RD32_9ACTN</name>
<protein>
    <submittedName>
        <fullName evidence="5">GvpL/GvpF family gas vesicle protein</fullName>
    </submittedName>
</protein>
<proteinExistence type="inferred from homology"/>
<evidence type="ECO:0000256" key="2">
    <source>
        <dbReference type="ARBA" id="ARBA00035108"/>
    </source>
</evidence>
<accession>A0ABZ1RD32</accession>
<evidence type="ECO:0000256" key="3">
    <source>
        <dbReference type="ARBA" id="ARBA00035643"/>
    </source>
</evidence>
<gene>
    <name evidence="5" type="ORF">OHU17_00690</name>
</gene>
<dbReference type="EMBL" id="CP108057">
    <property type="protein sequence ID" value="WUO44448.1"/>
    <property type="molecule type" value="Genomic_DNA"/>
</dbReference>
<dbReference type="PANTHER" id="PTHR36852:SF1">
    <property type="entry name" value="PROTEIN GVPL 2"/>
    <property type="match status" value="1"/>
</dbReference>